<evidence type="ECO:0000256" key="1">
    <source>
        <dbReference type="SAM" id="Coils"/>
    </source>
</evidence>
<proteinExistence type="predicted"/>
<dbReference type="AlphaFoldDB" id="A0AAN9LJ56"/>
<protein>
    <submittedName>
        <fullName evidence="2">Uncharacterized protein</fullName>
    </submittedName>
</protein>
<accession>A0AAN9LJ56</accession>
<gene>
    <name evidence="2" type="ORF">VNO77_17421</name>
</gene>
<keyword evidence="1" id="KW-0175">Coiled coil</keyword>
<name>A0AAN9LJ56_CANGL</name>
<dbReference type="Proteomes" id="UP001367508">
    <property type="component" value="Unassembled WGS sequence"/>
</dbReference>
<evidence type="ECO:0000313" key="2">
    <source>
        <dbReference type="EMBL" id="KAK7336871.1"/>
    </source>
</evidence>
<comment type="caution">
    <text evidence="2">The sequence shown here is derived from an EMBL/GenBank/DDBJ whole genome shotgun (WGS) entry which is preliminary data.</text>
</comment>
<keyword evidence="3" id="KW-1185">Reference proteome</keyword>
<organism evidence="2 3">
    <name type="scientific">Canavalia gladiata</name>
    <name type="common">Sword bean</name>
    <name type="synonym">Dolichos gladiatus</name>
    <dbReference type="NCBI Taxonomy" id="3824"/>
    <lineage>
        <taxon>Eukaryota</taxon>
        <taxon>Viridiplantae</taxon>
        <taxon>Streptophyta</taxon>
        <taxon>Embryophyta</taxon>
        <taxon>Tracheophyta</taxon>
        <taxon>Spermatophyta</taxon>
        <taxon>Magnoliopsida</taxon>
        <taxon>eudicotyledons</taxon>
        <taxon>Gunneridae</taxon>
        <taxon>Pentapetalae</taxon>
        <taxon>rosids</taxon>
        <taxon>fabids</taxon>
        <taxon>Fabales</taxon>
        <taxon>Fabaceae</taxon>
        <taxon>Papilionoideae</taxon>
        <taxon>50 kb inversion clade</taxon>
        <taxon>NPAAA clade</taxon>
        <taxon>indigoferoid/millettioid clade</taxon>
        <taxon>Phaseoleae</taxon>
        <taxon>Canavalia</taxon>
    </lineage>
</organism>
<feature type="coiled-coil region" evidence="1">
    <location>
        <begin position="53"/>
        <end position="80"/>
    </location>
</feature>
<sequence length="88" mass="10092">MLIQTVSTWSMETTDHPYVGKQQCLMRPTGCISNLAGDVESVASKNQKELATLLELISSFEELKRNHEQFKEEKLDLKRKLHLCLAEE</sequence>
<reference evidence="2 3" key="1">
    <citation type="submission" date="2024-01" db="EMBL/GenBank/DDBJ databases">
        <title>The genomes of 5 underutilized Papilionoideae crops provide insights into root nodulation and disease resistanc.</title>
        <authorList>
            <person name="Jiang F."/>
        </authorList>
    </citation>
    <scope>NUCLEOTIDE SEQUENCE [LARGE SCALE GENOMIC DNA]</scope>
    <source>
        <strain evidence="2">LVBAO_FW01</strain>
        <tissue evidence="2">Leaves</tissue>
    </source>
</reference>
<evidence type="ECO:0000313" key="3">
    <source>
        <dbReference type="Proteomes" id="UP001367508"/>
    </source>
</evidence>
<dbReference type="EMBL" id="JAYMYQ010000004">
    <property type="protein sequence ID" value="KAK7336871.1"/>
    <property type="molecule type" value="Genomic_DNA"/>
</dbReference>